<dbReference type="InterPro" id="IPR028207">
    <property type="entry name" value="DNA_pol_B_palm_palm"/>
</dbReference>
<evidence type="ECO:0000256" key="9">
    <source>
        <dbReference type="ARBA" id="ARBA00022695"/>
    </source>
</evidence>
<evidence type="ECO:0000256" key="14">
    <source>
        <dbReference type="ARBA" id="ARBA00023053"/>
    </source>
</evidence>
<evidence type="ECO:0000256" key="1">
    <source>
        <dbReference type="ARBA" id="ARBA00001946"/>
    </source>
</evidence>
<dbReference type="RefSeq" id="WP_144888055.1">
    <property type="nucleotide sequence ID" value="NZ_VLLE01000006.1"/>
</dbReference>
<feature type="domain" description="Helix-hairpin-helix DNA-binding motif class 1" evidence="22">
    <location>
        <begin position="131"/>
        <end position="150"/>
    </location>
</feature>
<dbReference type="InterPro" id="IPR003583">
    <property type="entry name" value="Hlx-hairpin-Hlx_DNA-bd_motif"/>
</dbReference>
<evidence type="ECO:0000256" key="20">
    <source>
        <dbReference type="ARBA" id="ARBA00045548"/>
    </source>
</evidence>
<evidence type="ECO:0000256" key="10">
    <source>
        <dbReference type="ARBA" id="ARBA00022705"/>
    </source>
</evidence>
<comment type="cofactor">
    <cofactor evidence="1">
        <name>Mg(2+)</name>
        <dbReference type="ChEBI" id="CHEBI:18420"/>
    </cofactor>
</comment>
<dbReference type="Gene3D" id="3.30.460.10">
    <property type="entry name" value="Beta Polymerase, domain 2"/>
    <property type="match status" value="1"/>
</dbReference>
<keyword evidence="6" id="KW-0488">Methylation</keyword>
<evidence type="ECO:0000313" key="24">
    <source>
        <dbReference type="EMBL" id="TWI79283.1"/>
    </source>
</evidence>
<comment type="subcellular location">
    <subcellularLocation>
        <location evidence="2">Cytoplasm</location>
    </subcellularLocation>
</comment>
<dbReference type="GO" id="GO:0005737">
    <property type="term" value="C:cytoplasm"/>
    <property type="evidence" value="ECO:0007669"/>
    <property type="project" value="UniProtKB-SubCell"/>
</dbReference>
<dbReference type="PRINTS" id="PR00869">
    <property type="entry name" value="DNAPOLX"/>
</dbReference>
<keyword evidence="11" id="KW-0227">DNA damage</keyword>
<evidence type="ECO:0000256" key="15">
    <source>
        <dbReference type="ARBA" id="ARBA00023204"/>
    </source>
</evidence>
<evidence type="ECO:0000256" key="21">
    <source>
        <dbReference type="ARBA" id="ARBA00049244"/>
    </source>
</evidence>
<dbReference type="Gene3D" id="1.10.150.110">
    <property type="entry name" value="DNA polymerase beta, N-terminal domain-like"/>
    <property type="match status" value="1"/>
</dbReference>
<sequence length="339" mass="38255">MLHPAHNLQLAAIFHSMADCYNYLGKEERFRALAYENAAKMLYNMPEDVAVYNNIAKLDELQGVGESIAEKILEFLQTGTIKTYEQLKKKVPFALLELMNITGFGPATLRTLHKQLHIGTLEELAEALQQNRLQHLKGFGSKKISNMLRALKLEKEDRQRLPLAEAEQIANKLVEQVRSIPGVQRAELAGSLRRRKETIGDIDLVITTDAKDRKKIVRKLIALPGIEKVIAAGTTKISIVLAPKHIQVDARIVRDDEFGAAMLYFTGSKEHNIQLRSIARERGLKINEYGIFTKQGKRVAGATEQEMYNYLGLHYIPPEQRVNQGEIERAKQLSNGATY</sequence>
<evidence type="ECO:0000259" key="22">
    <source>
        <dbReference type="SMART" id="SM00278"/>
    </source>
</evidence>
<evidence type="ECO:0000256" key="17">
    <source>
        <dbReference type="ARBA" id="ARBA00035726"/>
    </source>
</evidence>
<dbReference type="AlphaFoldDB" id="A0A562SDT1"/>
<dbReference type="OrthoDB" id="9808747at2"/>
<dbReference type="Pfam" id="PF14520">
    <property type="entry name" value="HHH_5"/>
    <property type="match status" value="1"/>
</dbReference>
<evidence type="ECO:0000256" key="18">
    <source>
        <dbReference type="ARBA" id="ARBA00044632"/>
    </source>
</evidence>
<dbReference type="Pfam" id="PF14791">
    <property type="entry name" value="DNA_pol_B_thumb"/>
    <property type="match status" value="1"/>
</dbReference>
<feature type="domain" description="DNA-directed DNA polymerase X" evidence="23">
    <location>
        <begin position="5"/>
        <end position="322"/>
    </location>
</feature>
<evidence type="ECO:0000256" key="12">
    <source>
        <dbReference type="ARBA" id="ARBA00022843"/>
    </source>
</evidence>
<comment type="caution">
    <text evidence="24">The sequence shown here is derived from an EMBL/GenBank/DDBJ whole genome shotgun (WGS) entry which is preliminary data.</text>
</comment>
<dbReference type="InterPro" id="IPR010996">
    <property type="entry name" value="HHH_MUS81"/>
</dbReference>
<keyword evidence="13" id="KW-0239">DNA-directed DNA polymerase</keyword>
<evidence type="ECO:0000256" key="6">
    <source>
        <dbReference type="ARBA" id="ARBA00022481"/>
    </source>
</evidence>
<dbReference type="InterPro" id="IPR002008">
    <property type="entry name" value="DNA_pol_X_beta-like"/>
</dbReference>
<dbReference type="SUPFAM" id="SSF47802">
    <property type="entry name" value="DNA polymerase beta, N-terminal domain-like"/>
    <property type="match status" value="1"/>
</dbReference>
<keyword evidence="8" id="KW-0808">Transferase</keyword>
<dbReference type="InterPro" id="IPR022312">
    <property type="entry name" value="DNA_pol_X"/>
</dbReference>
<dbReference type="Pfam" id="PF14792">
    <property type="entry name" value="DNA_pol_B_palm"/>
    <property type="match status" value="1"/>
</dbReference>
<keyword evidence="12" id="KW-0832">Ubl conjugation</keyword>
<name>A0A562SDT1_9BACT</name>
<evidence type="ECO:0000256" key="3">
    <source>
        <dbReference type="ARBA" id="ARBA00012417"/>
    </source>
</evidence>
<evidence type="ECO:0000256" key="11">
    <source>
        <dbReference type="ARBA" id="ARBA00022763"/>
    </source>
</evidence>
<dbReference type="GO" id="GO:0140078">
    <property type="term" value="F:class I DNA-(apurinic or apyrimidinic site) endonuclease activity"/>
    <property type="evidence" value="ECO:0007669"/>
    <property type="project" value="UniProtKB-EC"/>
</dbReference>
<dbReference type="EC" id="4.2.99.18" evidence="4"/>
<evidence type="ECO:0000256" key="19">
    <source>
        <dbReference type="ARBA" id="ARBA00044678"/>
    </source>
</evidence>
<dbReference type="SUPFAM" id="SSF81301">
    <property type="entry name" value="Nucleotidyltransferase"/>
    <property type="match status" value="1"/>
</dbReference>
<evidence type="ECO:0000259" key="23">
    <source>
        <dbReference type="SMART" id="SM00483"/>
    </source>
</evidence>
<reference evidence="24 25" key="1">
    <citation type="journal article" date="2015" name="Stand. Genomic Sci.">
        <title>Genomic Encyclopedia of Bacterial and Archaeal Type Strains, Phase III: the genomes of soil and plant-associated and newly described type strains.</title>
        <authorList>
            <person name="Whitman W.B."/>
            <person name="Woyke T."/>
            <person name="Klenk H.P."/>
            <person name="Zhou Y."/>
            <person name="Lilburn T.G."/>
            <person name="Beck B.J."/>
            <person name="De Vos P."/>
            <person name="Vandamme P."/>
            <person name="Eisen J.A."/>
            <person name="Garrity G."/>
            <person name="Hugenholtz P."/>
            <person name="Kyrpides N.C."/>
        </authorList>
    </citation>
    <scope>NUCLEOTIDE SEQUENCE [LARGE SCALE GENOMIC DNA]</scope>
    <source>
        <strain evidence="24 25">CGMCC 1.7271</strain>
    </source>
</reference>
<dbReference type="SMART" id="SM00483">
    <property type="entry name" value="POLXc"/>
    <property type="match status" value="1"/>
</dbReference>
<keyword evidence="10" id="KW-0235">DNA replication</keyword>
<accession>A0A562SDT1</accession>
<dbReference type="InterPro" id="IPR002054">
    <property type="entry name" value="DNA-dir_DNA_pol_X"/>
</dbReference>
<dbReference type="SMART" id="SM00278">
    <property type="entry name" value="HhH1"/>
    <property type="match status" value="3"/>
</dbReference>
<keyword evidence="7" id="KW-0237">DNA synthesis</keyword>
<keyword evidence="25" id="KW-1185">Reference proteome</keyword>
<dbReference type="Gene3D" id="1.10.150.20">
    <property type="entry name" value="5' to 3' exonuclease, C-terminal subdomain"/>
    <property type="match status" value="1"/>
</dbReference>
<keyword evidence="14" id="KW-0915">Sodium</keyword>
<gene>
    <name evidence="24" type="ORF">IQ13_3686</name>
</gene>
<dbReference type="Proteomes" id="UP000316167">
    <property type="component" value="Unassembled WGS sequence"/>
</dbReference>
<evidence type="ECO:0000256" key="2">
    <source>
        <dbReference type="ARBA" id="ARBA00004496"/>
    </source>
</evidence>
<evidence type="ECO:0000256" key="13">
    <source>
        <dbReference type="ARBA" id="ARBA00022932"/>
    </source>
</evidence>
<protein>
    <recommendedName>
        <fullName evidence="5">DNA polymerase beta</fullName>
        <ecNumber evidence="3">2.7.7.7</ecNumber>
        <ecNumber evidence="4">4.2.99.18</ecNumber>
    </recommendedName>
    <alternativeName>
        <fullName evidence="16">5'-deoxyribose-phosphate lyase</fullName>
    </alternativeName>
    <alternativeName>
        <fullName evidence="17">AP lyase</fullName>
    </alternativeName>
</protein>
<dbReference type="GO" id="GO:0006281">
    <property type="term" value="P:DNA repair"/>
    <property type="evidence" value="ECO:0007669"/>
    <property type="project" value="UniProtKB-KW"/>
</dbReference>
<dbReference type="InterPro" id="IPR029398">
    <property type="entry name" value="PolB_thumb"/>
</dbReference>
<dbReference type="EMBL" id="VLLE01000006">
    <property type="protein sequence ID" value="TWI79283.1"/>
    <property type="molecule type" value="Genomic_DNA"/>
</dbReference>
<keyword evidence="15" id="KW-0234">DNA repair</keyword>
<dbReference type="CDD" id="cd00141">
    <property type="entry name" value="NT_POLXc"/>
    <property type="match status" value="1"/>
</dbReference>
<dbReference type="EC" id="2.7.7.7" evidence="3"/>
<dbReference type="PANTHER" id="PTHR11276">
    <property type="entry name" value="DNA POLYMERASE TYPE-X FAMILY MEMBER"/>
    <property type="match status" value="1"/>
</dbReference>
<evidence type="ECO:0000256" key="4">
    <source>
        <dbReference type="ARBA" id="ARBA00012720"/>
    </source>
</evidence>
<evidence type="ECO:0000256" key="7">
    <source>
        <dbReference type="ARBA" id="ARBA00022634"/>
    </source>
</evidence>
<dbReference type="Gene3D" id="3.30.210.10">
    <property type="entry name" value="DNA polymerase, thumb domain"/>
    <property type="match status" value="1"/>
</dbReference>
<dbReference type="InterPro" id="IPR037160">
    <property type="entry name" value="DNA_Pol_thumb_sf"/>
</dbReference>
<feature type="domain" description="Helix-hairpin-helix DNA-binding motif class 1" evidence="22">
    <location>
        <begin position="56"/>
        <end position="75"/>
    </location>
</feature>
<dbReference type="GO" id="GO:0003677">
    <property type="term" value="F:DNA binding"/>
    <property type="evidence" value="ECO:0007669"/>
    <property type="project" value="InterPro"/>
</dbReference>
<dbReference type="SUPFAM" id="SSF158702">
    <property type="entry name" value="Sec63 N-terminal domain-like"/>
    <property type="match status" value="1"/>
</dbReference>
<comment type="catalytic activity">
    <reaction evidence="19">
        <text>a 5'-end 2'-deoxyribose-2'-deoxyribonucleotide-DNA = (2E,4S)-4-hydroxypenten-2-al-5-phosphate + a 5'-end 5'-phospho-2'-deoxyribonucleoside-DNA + H(+)</text>
        <dbReference type="Rhea" id="RHEA:76255"/>
        <dbReference type="Rhea" id="RHEA-COMP:13180"/>
        <dbReference type="Rhea" id="RHEA-COMP:18657"/>
        <dbReference type="ChEBI" id="CHEBI:15378"/>
        <dbReference type="ChEBI" id="CHEBI:136412"/>
        <dbReference type="ChEBI" id="CHEBI:195194"/>
        <dbReference type="ChEBI" id="CHEBI:195195"/>
    </reaction>
</comment>
<organism evidence="24 25">
    <name type="scientific">Lacibacter cauensis</name>
    <dbReference type="NCBI Taxonomy" id="510947"/>
    <lineage>
        <taxon>Bacteria</taxon>
        <taxon>Pseudomonadati</taxon>
        <taxon>Bacteroidota</taxon>
        <taxon>Chitinophagia</taxon>
        <taxon>Chitinophagales</taxon>
        <taxon>Chitinophagaceae</taxon>
        <taxon>Lacibacter</taxon>
    </lineage>
</organism>
<dbReference type="PRINTS" id="PR00870">
    <property type="entry name" value="DNAPOLXBETA"/>
</dbReference>
<dbReference type="InterPro" id="IPR027421">
    <property type="entry name" value="DNA_pol_lamdba_lyase_dom_sf"/>
</dbReference>
<comment type="function">
    <text evidence="20">Repair polymerase that plays a key role in base-excision repair. During this process, the damaged base is excised by specific DNA glycosylases, the DNA backbone is nicked at the abasic site by an apurinic/apyrimidic (AP) endonuclease, and POLB removes 5'-deoxyribose-phosphate from the preincised AP site acting as a 5'-deoxyribose-phosphate lyase (5'-dRP lyase); through its DNA polymerase activity, it adds one nucleotide to the 3' end of the arising single-nucleotide gap. Conducts 'gap-filling' DNA synthesis in a stepwise distributive fashion rather than in a processive fashion as for other DNA polymerases. It is also able to cleave sugar-phosphate bonds 3' to an intact AP site, acting as an AP lyase.</text>
</comment>
<dbReference type="Pfam" id="PF14716">
    <property type="entry name" value="HHH_8"/>
    <property type="match status" value="1"/>
</dbReference>
<proteinExistence type="predicted"/>
<evidence type="ECO:0000256" key="5">
    <source>
        <dbReference type="ARBA" id="ARBA00020020"/>
    </source>
</evidence>
<evidence type="ECO:0000256" key="16">
    <source>
        <dbReference type="ARBA" id="ARBA00035717"/>
    </source>
</evidence>
<dbReference type="PANTHER" id="PTHR11276:SF28">
    <property type="entry name" value="DNA POLYMERASE LAMBDA"/>
    <property type="match status" value="1"/>
</dbReference>
<evidence type="ECO:0000313" key="25">
    <source>
        <dbReference type="Proteomes" id="UP000316167"/>
    </source>
</evidence>
<keyword evidence="9" id="KW-0548">Nucleotidyltransferase</keyword>
<dbReference type="GO" id="GO:0003887">
    <property type="term" value="F:DNA-directed DNA polymerase activity"/>
    <property type="evidence" value="ECO:0007669"/>
    <property type="project" value="UniProtKB-KW"/>
</dbReference>
<dbReference type="InterPro" id="IPR043519">
    <property type="entry name" value="NT_sf"/>
</dbReference>
<evidence type="ECO:0000256" key="8">
    <source>
        <dbReference type="ARBA" id="ARBA00022679"/>
    </source>
</evidence>
<comment type="catalytic activity">
    <reaction evidence="21">
        <text>DNA(n) + a 2'-deoxyribonucleoside 5'-triphosphate = DNA(n+1) + diphosphate</text>
        <dbReference type="Rhea" id="RHEA:22508"/>
        <dbReference type="Rhea" id="RHEA-COMP:17339"/>
        <dbReference type="Rhea" id="RHEA-COMP:17340"/>
        <dbReference type="ChEBI" id="CHEBI:33019"/>
        <dbReference type="ChEBI" id="CHEBI:61560"/>
        <dbReference type="ChEBI" id="CHEBI:173112"/>
        <dbReference type="EC" id="2.7.7.7"/>
    </reaction>
</comment>
<comment type="catalytic activity">
    <reaction evidence="18">
        <text>2'-deoxyribonucleotide-(2'-deoxyribose 5'-phosphate)-2'-deoxyribonucleotide-DNA = a 3'-end 2'-deoxyribonucleotide-(2,3-dehydro-2,3-deoxyribose 5'-phosphate)-DNA + a 5'-end 5'-phospho-2'-deoxyribonucleoside-DNA + H(+)</text>
        <dbReference type="Rhea" id="RHEA:66592"/>
        <dbReference type="Rhea" id="RHEA-COMP:13180"/>
        <dbReference type="Rhea" id="RHEA-COMP:16897"/>
        <dbReference type="Rhea" id="RHEA-COMP:17067"/>
        <dbReference type="ChEBI" id="CHEBI:15378"/>
        <dbReference type="ChEBI" id="CHEBI:136412"/>
        <dbReference type="ChEBI" id="CHEBI:157695"/>
        <dbReference type="ChEBI" id="CHEBI:167181"/>
        <dbReference type="EC" id="4.2.99.18"/>
    </reaction>
</comment>
<feature type="domain" description="Helix-hairpin-helix DNA-binding motif class 1" evidence="22">
    <location>
        <begin position="96"/>
        <end position="115"/>
    </location>
</feature>